<dbReference type="STRING" id="6689.A0A423TVN8"/>
<dbReference type="PANTHER" id="PTHR45973:SF9">
    <property type="entry name" value="LEUCINE-RICH REPEAT-CONTAINING PROTEIN 46"/>
    <property type="match status" value="1"/>
</dbReference>
<keyword evidence="11" id="KW-1185">Reference proteome</keyword>
<evidence type="ECO:0000256" key="1">
    <source>
        <dbReference type="ARBA" id="ARBA00003843"/>
    </source>
</evidence>
<feature type="compositionally biased region" description="Polar residues" evidence="9">
    <location>
        <begin position="814"/>
        <end position="832"/>
    </location>
</feature>
<organism evidence="10 11">
    <name type="scientific">Penaeus vannamei</name>
    <name type="common">Whiteleg shrimp</name>
    <name type="synonym">Litopenaeus vannamei</name>
    <dbReference type="NCBI Taxonomy" id="6689"/>
    <lineage>
        <taxon>Eukaryota</taxon>
        <taxon>Metazoa</taxon>
        <taxon>Ecdysozoa</taxon>
        <taxon>Arthropoda</taxon>
        <taxon>Crustacea</taxon>
        <taxon>Multicrustacea</taxon>
        <taxon>Malacostraca</taxon>
        <taxon>Eumalacostraca</taxon>
        <taxon>Eucarida</taxon>
        <taxon>Decapoda</taxon>
        <taxon>Dendrobranchiata</taxon>
        <taxon>Penaeoidea</taxon>
        <taxon>Penaeidae</taxon>
        <taxon>Penaeus</taxon>
    </lineage>
</organism>
<dbReference type="SUPFAM" id="SSF52075">
    <property type="entry name" value="Outer arm dynein light chain 1"/>
    <property type="match status" value="1"/>
</dbReference>
<feature type="region of interest" description="Disordered" evidence="9">
    <location>
        <begin position="617"/>
        <end position="665"/>
    </location>
</feature>
<dbReference type="PANTHER" id="PTHR45973">
    <property type="entry name" value="PROTEIN PHOSPHATASE 1 REGULATORY SUBUNIT SDS22-RELATED"/>
    <property type="match status" value="1"/>
</dbReference>
<evidence type="ECO:0000256" key="7">
    <source>
        <dbReference type="ARBA" id="ARBA00023273"/>
    </source>
</evidence>
<evidence type="ECO:0000256" key="2">
    <source>
        <dbReference type="ARBA" id="ARBA00004138"/>
    </source>
</evidence>
<keyword evidence="5" id="KW-0677">Repeat</keyword>
<feature type="region of interest" description="Disordered" evidence="9">
    <location>
        <begin position="686"/>
        <end position="869"/>
    </location>
</feature>
<feature type="compositionally biased region" description="Basic and acidic residues" evidence="9">
    <location>
        <begin position="833"/>
        <end position="851"/>
    </location>
</feature>
<comment type="function">
    <text evidence="1">Cilium-specific protein required for cilia structures.</text>
</comment>
<evidence type="ECO:0000313" key="10">
    <source>
        <dbReference type="EMBL" id="ROT80528.1"/>
    </source>
</evidence>
<gene>
    <name evidence="10" type="ORF">C7M84_000764</name>
</gene>
<feature type="compositionally biased region" description="Basic and acidic residues" evidence="9">
    <location>
        <begin position="373"/>
        <end position="397"/>
    </location>
</feature>
<evidence type="ECO:0000256" key="3">
    <source>
        <dbReference type="ARBA" id="ARBA00006453"/>
    </source>
</evidence>
<keyword evidence="7" id="KW-0966">Cell projection</keyword>
<dbReference type="InterPro" id="IPR032675">
    <property type="entry name" value="LRR_dom_sf"/>
</dbReference>
<dbReference type="AlphaFoldDB" id="A0A423TVN8"/>
<comment type="similarity">
    <text evidence="3">Belongs to the DNAAF1 family.</text>
</comment>
<dbReference type="Pfam" id="PF13855">
    <property type="entry name" value="LRR_8"/>
    <property type="match status" value="1"/>
</dbReference>
<accession>A0A423TVN8</accession>
<feature type="compositionally biased region" description="Acidic residues" evidence="9">
    <location>
        <begin position="355"/>
        <end position="372"/>
    </location>
</feature>
<dbReference type="PROSITE" id="PS51450">
    <property type="entry name" value="LRR"/>
    <property type="match status" value="2"/>
</dbReference>
<dbReference type="Proteomes" id="UP000283509">
    <property type="component" value="Unassembled WGS sequence"/>
</dbReference>
<evidence type="ECO:0000256" key="9">
    <source>
        <dbReference type="SAM" id="MobiDB-lite"/>
    </source>
</evidence>
<sequence length="939" mass="105031">MPYFVSPSSAFTRMTKEALKKLCREHDLYSVPALNDVLYLHFKAISPSNLPLSLPPPKPPLPLTRFSLRTPHALPPLTNLRSLVTLNVSYNMISRIEHLSGLPQLETLQISHNRLTTAEDTQQLAECSSLSCLDLSHNKINQAEIVQVLGVMPELRVLQLTGNPATREVRPYRNTLITTCCNLTYLDDRPVFPVDRAAAEAWLEGGVEAERAMRREWAEREHQRQRDCVNAVIRLRERVLAQKAAKAEGSSTGPEDMGIHVEDNGEEKIYALTPQAKEWAKKKINEMKELVEIQKEEKGKPTKNENEENKGEAEDTAQIKDREERDETIPDDEGFLKLLENLKEDPGNLNGELSIDPEEFSAVDSTEPEIQESVEHKDSDKSPRPDDTALREDKPSEPEDGEGNEDATQAKASGKCLEGEKITNVEISTTYEQQPTEMDVNQELDSEVKATGLEIVQDRSLQISCSDLALADDECSQCSSTCRHQDEDDRLLYASCHNFLRLHDTTTMEEQTEGESRPMTTEELLGDIWLVTETVAQRSPSPSPLDDDQESDSDGQGYLRQLVYDQNQPHETESDIEELLENMDFEPDFQTYREDQLAERAPSPFVARRNIMNDEWDEVEEESERSEDASSEGLQESVSPLEDSDESRDESSLEEETVSSVSTNSYKIEHNNGLLFYEHPIRQQERLNRQFEASPEENQKREESSSSSSCSSLSVSSLNDPSIVEEIMKVPCYSTQRGEPSEIAARSQSSSGGNASQTATASGIKPSDYHPQPREPTSEHEPRAALSTRPGTSSEGSTPAFPQDLPHLRLSPDTRATTSNESPFSVQTPRRQNPSERSEGAARQVRYDRETLAGGSESQISSSSSSSRRRETIFSARAALRSSHEAFVAGHNMRSLLVARQDNDDSATLSTLQMTTNGERHQVRGQPALIQVIGEDDSD</sequence>
<name>A0A423TVN8_PENVA</name>
<dbReference type="EMBL" id="QCYY01001113">
    <property type="protein sequence ID" value="ROT80528.1"/>
    <property type="molecule type" value="Genomic_DNA"/>
</dbReference>
<comment type="subcellular location">
    <subcellularLocation>
        <location evidence="2">Cell projection</location>
        <location evidence="2">Cilium</location>
    </subcellularLocation>
</comment>
<feature type="compositionally biased region" description="Basic and acidic residues" evidence="9">
    <location>
        <begin position="292"/>
        <end position="328"/>
    </location>
</feature>
<reference evidence="10 11" key="2">
    <citation type="submission" date="2019-01" db="EMBL/GenBank/DDBJ databases">
        <title>The decoding of complex shrimp genome reveals the adaptation for benthos swimmer, frequently molting mechanism and breeding impact on genome.</title>
        <authorList>
            <person name="Sun Y."/>
            <person name="Gao Y."/>
            <person name="Yu Y."/>
        </authorList>
    </citation>
    <scope>NUCLEOTIDE SEQUENCE [LARGE SCALE GENOMIC DNA]</scope>
    <source>
        <tissue evidence="10">Muscle</tissue>
    </source>
</reference>
<evidence type="ECO:0000256" key="6">
    <source>
        <dbReference type="ARBA" id="ARBA00023069"/>
    </source>
</evidence>
<keyword evidence="4" id="KW-0433">Leucine-rich repeat</keyword>
<evidence type="ECO:0000256" key="8">
    <source>
        <dbReference type="ARBA" id="ARBA00024433"/>
    </source>
</evidence>
<feature type="compositionally biased region" description="Acidic residues" evidence="9">
    <location>
        <begin position="642"/>
        <end position="657"/>
    </location>
</feature>
<feature type="compositionally biased region" description="Basic and acidic residues" evidence="9">
    <location>
        <begin position="767"/>
        <end position="783"/>
    </location>
</feature>
<evidence type="ECO:0000313" key="11">
    <source>
        <dbReference type="Proteomes" id="UP000283509"/>
    </source>
</evidence>
<evidence type="ECO:0000256" key="5">
    <source>
        <dbReference type="ARBA" id="ARBA00022737"/>
    </source>
</evidence>
<proteinExistence type="inferred from homology"/>
<dbReference type="InterPro" id="IPR050576">
    <property type="entry name" value="Cilia_flagella_integrity"/>
</dbReference>
<comment type="caution">
    <text evidence="10">The sequence shown here is derived from an EMBL/GenBank/DDBJ whole genome shotgun (WGS) entry which is preliminary data.</text>
</comment>
<feature type="region of interest" description="Disordered" evidence="9">
    <location>
        <begin position="536"/>
        <end position="555"/>
    </location>
</feature>
<evidence type="ECO:0000256" key="4">
    <source>
        <dbReference type="ARBA" id="ARBA00022614"/>
    </source>
</evidence>
<feature type="region of interest" description="Disordered" evidence="9">
    <location>
        <begin position="292"/>
        <end position="421"/>
    </location>
</feature>
<dbReference type="Gene3D" id="3.80.10.10">
    <property type="entry name" value="Ribonuclease Inhibitor"/>
    <property type="match status" value="1"/>
</dbReference>
<protein>
    <recommendedName>
        <fullName evidence="8">Dynein axonemal assembly factor 1 homolog</fullName>
    </recommendedName>
</protein>
<dbReference type="OrthoDB" id="6369673at2759"/>
<dbReference type="GO" id="GO:0005929">
    <property type="term" value="C:cilium"/>
    <property type="evidence" value="ECO:0007669"/>
    <property type="project" value="UniProtKB-SubCell"/>
</dbReference>
<keyword evidence="6" id="KW-0969">Cilium</keyword>
<dbReference type="InterPro" id="IPR001611">
    <property type="entry name" value="Leu-rich_rpt"/>
</dbReference>
<reference evidence="10 11" key="1">
    <citation type="submission" date="2018-04" db="EMBL/GenBank/DDBJ databases">
        <authorList>
            <person name="Zhang X."/>
            <person name="Yuan J."/>
            <person name="Li F."/>
            <person name="Xiang J."/>
        </authorList>
    </citation>
    <scope>NUCLEOTIDE SEQUENCE [LARGE SCALE GENOMIC DNA]</scope>
    <source>
        <tissue evidence="10">Muscle</tissue>
    </source>
</reference>
<feature type="compositionally biased region" description="Polar residues" evidence="9">
    <location>
        <begin position="746"/>
        <end position="761"/>
    </location>
</feature>
<feature type="compositionally biased region" description="Low complexity" evidence="9">
    <location>
        <begin position="705"/>
        <end position="717"/>
    </location>
</feature>